<dbReference type="PANTHER" id="PTHR13832">
    <property type="entry name" value="PROTEIN PHOSPHATASE 2C"/>
    <property type="match status" value="1"/>
</dbReference>
<keyword evidence="7 9" id="KW-0904">Protein phosphatase</keyword>
<evidence type="ECO:0000256" key="6">
    <source>
        <dbReference type="ARBA" id="ARBA00022842"/>
    </source>
</evidence>
<feature type="region of interest" description="Disordered" evidence="10">
    <location>
        <begin position="198"/>
        <end position="322"/>
    </location>
</feature>
<evidence type="ECO:0000256" key="5">
    <source>
        <dbReference type="ARBA" id="ARBA00022801"/>
    </source>
</evidence>
<dbReference type="EMBL" id="FN653086">
    <property type="protein sequence ID" value="CBY11510.1"/>
    <property type="molecule type" value="Genomic_DNA"/>
</dbReference>
<dbReference type="GO" id="GO:0004722">
    <property type="term" value="F:protein serine/threonine phosphatase activity"/>
    <property type="evidence" value="ECO:0007669"/>
    <property type="project" value="UniProtKB-EC"/>
</dbReference>
<dbReference type="GO" id="GO:0046872">
    <property type="term" value="F:metal ion binding"/>
    <property type="evidence" value="ECO:0007669"/>
    <property type="project" value="UniProtKB-KW"/>
</dbReference>
<feature type="compositionally biased region" description="Acidic residues" evidence="10">
    <location>
        <begin position="198"/>
        <end position="218"/>
    </location>
</feature>
<evidence type="ECO:0000256" key="3">
    <source>
        <dbReference type="ARBA" id="ARBA00013081"/>
    </source>
</evidence>
<dbReference type="Pfam" id="PF00481">
    <property type="entry name" value="PP2C"/>
    <property type="match status" value="2"/>
</dbReference>
<evidence type="ECO:0000256" key="2">
    <source>
        <dbReference type="ARBA" id="ARBA00006702"/>
    </source>
</evidence>
<evidence type="ECO:0000313" key="13">
    <source>
        <dbReference type="Proteomes" id="UP000001307"/>
    </source>
</evidence>
<keyword evidence="6" id="KW-0460">Magnesium</keyword>
<evidence type="ECO:0000256" key="1">
    <source>
        <dbReference type="ARBA" id="ARBA00001936"/>
    </source>
</evidence>
<reference evidence="12 13" key="1">
    <citation type="journal article" date="2010" name="Science">
        <title>Plasticity of animal genome architecture unmasked by rapid evolution of a pelagic tunicate.</title>
        <authorList>
            <person name="Denoeud F."/>
            <person name="Henriet S."/>
            <person name="Mungpakdee S."/>
            <person name="Aury J.M."/>
            <person name="Da Silva C."/>
            <person name="Brinkmann H."/>
            <person name="Mikhaleva J."/>
            <person name="Olsen L.C."/>
            <person name="Jubin C."/>
            <person name="Canestro C."/>
            <person name="Bouquet J.M."/>
            <person name="Danks G."/>
            <person name="Poulain J."/>
            <person name="Campsteijn C."/>
            <person name="Adamski M."/>
            <person name="Cross I."/>
            <person name="Yadetie F."/>
            <person name="Muffato M."/>
            <person name="Louis A."/>
            <person name="Butcher S."/>
            <person name="Tsagkogeorga G."/>
            <person name="Konrad A."/>
            <person name="Singh S."/>
            <person name="Jensen M.F."/>
            <person name="Cong E.H."/>
            <person name="Eikeseth-Otteraa H."/>
            <person name="Noel B."/>
            <person name="Anthouard V."/>
            <person name="Porcel B.M."/>
            <person name="Kachouri-Lafond R."/>
            <person name="Nishino A."/>
            <person name="Ugolini M."/>
            <person name="Chourrout P."/>
            <person name="Nishida H."/>
            <person name="Aasland R."/>
            <person name="Huzurbazar S."/>
            <person name="Westhof E."/>
            <person name="Delsuc F."/>
            <person name="Lehrach H."/>
            <person name="Reinhardt R."/>
            <person name="Weissenbach J."/>
            <person name="Roy S.W."/>
            <person name="Artiguenave F."/>
            <person name="Postlethwait J.H."/>
            <person name="Manak J.R."/>
            <person name="Thompson E.M."/>
            <person name="Jaillon O."/>
            <person name="Du Pasquier L."/>
            <person name="Boudinot P."/>
            <person name="Liberles D.A."/>
            <person name="Volff J.N."/>
            <person name="Philippe H."/>
            <person name="Lenhard B."/>
            <person name="Roest Crollius H."/>
            <person name="Wincker P."/>
            <person name="Chourrout D."/>
        </authorList>
    </citation>
    <scope>NUCLEOTIDE SEQUENCE [LARGE SCALE GENOMIC DNA]</scope>
</reference>
<dbReference type="EC" id="3.1.3.16" evidence="3"/>
<evidence type="ECO:0000256" key="9">
    <source>
        <dbReference type="RuleBase" id="RU003465"/>
    </source>
</evidence>
<keyword evidence="4" id="KW-0479">Metal-binding</keyword>
<feature type="compositionally biased region" description="Basic and acidic residues" evidence="10">
    <location>
        <begin position="219"/>
        <end position="260"/>
    </location>
</feature>
<sequence>MGCYLPKPNTDKDLEDEDGCGLRTAAGAMQGWRVTQEDAHNVILELMKDISLFAVYDGHGGHEVAEWTGEHLPKTIVEKFKDINTDDVEQIKEALSSIFYAHDKRITDREIVKVLHKIANKDCPMTRNEEEIQEEVNGLAMDMELTKEQLIEKFGKRDTMTDLLGLAEHDDELQGSSSENDEMKQQAVALALKMWEEACEAESSDEEESEDEKKDEEEKENKPEKCKNNEENQLDAEIRSEFKKMDNEIVEERPKKRIAEEAPGADAEYDYVPPARKSRTALSAEERQKRLAEANNEDGEGGVVYEDHSEASSSGSENSDYEDIPELETKVASQEVCGQDSGCTAVVTLLNHKTKQIITANIGDSRGVLSRAGKAVELSFDHKPEDDIEHTRIKKAGGYLTSDGRVKGGLNLSRAFGDHQYKQNRKLPLFEQMVTAKPDFTVHDLTDEDEFMIIACDGIWNSMTSQEAVNYVRDRLRKDEKISEIIRELFDLLLSTDTDGDGTGCDNMTCVIVAFKNETLVSYNIRSPKRDEDGNPVLTQTDKAIY</sequence>
<comment type="cofactor">
    <cofactor evidence="1">
        <name>Mn(2+)</name>
        <dbReference type="ChEBI" id="CHEBI:29035"/>
    </cofactor>
</comment>
<dbReference type="FunCoup" id="E4XNS2">
    <property type="interactions" value="852"/>
</dbReference>
<proteinExistence type="inferred from homology"/>
<evidence type="ECO:0000256" key="8">
    <source>
        <dbReference type="ARBA" id="ARBA00023211"/>
    </source>
</evidence>
<evidence type="ECO:0000256" key="7">
    <source>
        <dbReference type="ARBA" id="ARBA00022912"/>
    </source>
</evidence>
<evidence type="ECO:0000259" key="11">
    <source>
        <dbReference type="PROSITE" id="PS51746"/>
    </source>
</evidence>
<dbReference type="CDD" id="cd00143">
    <property type="entry name" value="PP2Cc"/>
    <property type="match status" value="1"/>
</dbReference>
<keyword evidence="5 9" id="KW-0378">Hydrolase</keyword>
<evidence type="ECO:0000256" key="10">
    <source>
        <dbReference type="SAM" id="MobiDB-lite"/>
    </source>
</evidence>
<dbReference type="InterPro" id="IPR001932">
    <property type="entry name" value="PPM-type_phosphatase-like_dom"/>
</dbReference>
<name>E4XNS2_OIKDI</name>
<dbReference type="InterPro" id="IPR036457">
    <property type="entry name" value="PPM-type-like_dom_sf"/>
</dbReference>
<dbReference type="Proteomes" id="UP000001307">
    <property type="component" value="Unassembled WGS sequence"/>
</dbReference>
<organism evidence="12 13">
    <name type="scientific">Oikopleura dioica</name>
    <name type="common">Tunicate</name>
    <dbReference type="NCBI Taxonomy" id="34765"/>
    <lineage>
        <taxon>Eukaryota</taxon>
        <taxon>Metazoa</taxon>
        <taxon>Chordata</taxon>
        <taxon>Tunicata</taxon>
        <taxon>Appendicularia</taxon>
        <taxon>Copelata</taxon>
        <taxon>Oikopleuridae</taxon>
        <taxon>Oikopleura</taxon>
    </lineage>
</organism>
<gene>
    <name evidence="12" type="ORF">GSOID_T00016674001</name>
</gene>
<comment type="similarity">
    <text evidence="2 9">Belongs to the PP2C family.</text>
</comment>
<dbReference type="SMART" id="SM00332">
    <property type="entry name" value="PP2Cc"/>
    <property type="match status" value="1"/>
</dbReference>
<dbReference type="OrthoDB" id="10264738at2759"/>
<protein>
    <recommendedName>
        <fullName evidence="3">protein-serine/threonine phosphatase</fullName>
        <ecNumber evidence="3">3.1.3.16</ecNumber>
    </recommendedName>
</protein>
<accession>E4XNS2</accession>
<feature type="domain" description="PPM-type phosphatase" evidence="11">
    <location>
        <begin position="23"/>
        <end position="515"/>
    </location>
</feature>
<dbReference type="PANTHER" id="PTHR13832:SF803">
    <property type="entry name" value="PROTEIN PHOSPHATASE 1G"/>
    <property type="match status" value="1"/>
</dbReference>
<dbReference type="Gene3D" id="3.60.40.10">
    <property type="entry name" value="PPM-type phosphatase domain"/>
    <property type="match status" value="2"/>
</dbReference>
<keyword evidence="13" id="KW-1185">Reference proteome</keyword>
<dbReference type="AlphaFoldDB" id="E4XNS2"/>
<dbReference type="InterPro" id="IPR015655">
    <property type="entry name" value="PP2C"/>
</dbReference>
<dbReference type="PROSITE" id="PS51746">
    <property type="entry name" value="PPM_2"/>
    <property type="match status" value="1"/>
</dbReference>
<evidence type="ECO:0000256" key="4">
    <source>
        <dbReference type="ARBA" id="ARBA00022723"/>
    </source>
</evidence>
<dbReference type="SUPFAM" id="SSF81606">
    <property type="entry name" value="PP2C-like"/>
    <property type="match status" value="1"/>
</dbReference>
<dbReference type="InterPro" id="IPR000222">
    <property type="entry name" value="PP2C_BS"/>
</dbReference>
<dbReference type="InParanoid" id="E4XNS2"/>
<evidence type="ECO:0000313" key="12">
    <source>
        <dbReference type="EMBL" id="CBY11510.1"/>
    </source>
</evidence>
<dbReference type="PROSITE" id="PS01032">
    <property type="entry name" value="PPM_1"/>
    <property type="match status" value="1"/>
</dbReference>
<keyword evidence="8" id="KW-0464">Manganese</keyword>